<proteinExistence type="predicted"/>
<dbReference type="PANTHER" id="PTHR42850:SF7">
    <property type="entry name" value="BIS(5'-NUCLEOSYL)-TETRAPHOSPHATASE PRPE [ASYMMETRICAL]"/>
    <property type="match status" value="1"/>
</dbReference>
<accession>A0A380MUP2</accession>
<organism evidence="2 3">
    <name type="scientific">Suttonella indologenes</name>
    <dbReference type="NCBI Taxonomy" id="13276"/>
    <lineage>
        <taxon>Bacteria</taxon>
        <taxon>Pseudomonadati</taxon>
        <taxon>Pseudomonadota</taxon>
        <taxon>Gammaproteobacteria</taxon>
        <taxon>Cardiobacteriales</taxon>
        <taxon>Cardiobacteriaceae</taxon>
        <taxon>Suttonella</taxon>
    </lineage>
</organism>
<dbReference type="InterPro" id="IPR050126">
    <property type="entry name" value="Ap4A_hydrolase"/>
</dbReference>
<dbReference type="Gene3D" id="3.60.21.10">
    <property type="match status" value="1"/>
</dbReference>
<dbReference type="SUPFAM" id="SSF56300">
    <property type="entry name" value="Metallo-dependent phosphatases"/>
    <property type="match status" value="1"/>
</dbReference>
<dbReference type="EMBL" id="UHIA01000004">
    <property type="protein sequence ID" value="SUO96008.1"/>
    <property type="molecule type" value="Genomic_DNA"/>
</dbReference>
<protein>
    <submittedName>
        <fullName evidence="2">Bis(5'-nucleosyl)-tetraphosphatase prpE [asymmetrical]</fullName>
        <ecNumber evidence="2">3.6.1.17</ecNumber>
    </submittedName>
</protein>
<keyword evidence="3" id="KW-1185">Reference proteome</keyword>
<dbReference type="InterPro" id="IPR004843">
    <property type="entry name" value="Calcineurin-like_PHP"/>
</dbReference>
<evidence type="ECO:0000313" key="3">
    <source>
        <dbReference type="Proteomes" id="UP000254575"/>
    </source>
</evidence>
<gene>
    <name evidence="2" type="primary">prpE</name>
    <name evidence="2" type="ORF">NCTC10717_00819</name>
</gene>
<evidence type="ECO:0000313" key="2">
    <source>
        <dbReference type="EMBL" id="SUO96008.1"/>
    </source>
</evidence>
<dbReference type="Pfam" id="PF00149">
    <property type="entry name" value="Metallophos"/>
    <property type="match status" value="1"/>
</dbReference>
<dbReference type="EC" id="3.6.1.17" evidence="2"/>
<keyword evidence="2" id="KW-0378">Hydrolase</keyword>
<feature type="domain" description="Calcineurin-like phosphoesterase" evidence="1">
    <location>
        <begin position="13"/>
        <end position="106"/>
    </location>
</feature>
<sequence length="348" mass="40076">MYSLRQTLPDTPLDIVGDVHGEWQALESLLHYLGYRENGSHPQGRRLVFVGDLCDRGQNSPAILEWFKSAHDAGWAYMVLGNHELNLLVHDAKDGSGWYFAERRQKDQKYSPWHVQAEGGKAALEGWLSQQPLLLERADLRIVHAAWLPESMAQIEQAEGSLLERYRYFDKFLLKHIQSASWYDDYLREQEILADMLENPHASPPMMPASAEYDLARSRLNPIRALSCGVEKISDKPFFAGGRWRATERFAWWNDYVEPTPIVIGHYWRNWYPKKVAKNESAHLMPPQGNAWHGARKNVFCVDFSVGARWRDRQSGTPPHQSSFRLAALRFPEQVLMFDNGDMAATVR</sequence>
<dbReference type="GO" id="GO:0004081">
    <property type="term" value="F:bis(5'-nucleosyl)-tetraphosphatase (asymmetrical) activity"/>
    <property type="evidence" value="ECO:0007669"/>
    <property type="project" value="UniProtKB-EC"/>
</dbReference>
<dbReference type="Proteomes" id="UP000254575">
    <property type="component" value="Unassembled WGS sequence"/>
</dbReference>
<reference evidence="2 3" key="1">
    <citation type="submission" date="2018-06" db="EMBL/GenBank/DDBJ databases">
        <authorList>
            <consortium name="Pathogen Informatics"/>
            <person name="Doyle S."/>
        </authorList>
    </citation>
    <scope>NUCLEOTIDE SEQUENCE [LARGE SCALE GENOMIC DNA]</scope>
    <source>
        <strain evidence="2 3">NCTC10717</strain>
    </source>
</reference>
<dbReference type="InterPro" id="IPR029052">
    <property type="entry name" value="Metallo-depent_PP-like"/>
</dbReference>
<dbReference type="GO" id="GO:0016791">
    <property type="term" value="F:phosphatase activity"/>
    <property type="evidence" value="ECO:0007669"/>
    <property type="project" value="TreeGrafter"/>
</dbReference>
<name>A0A380MUP2_9GAMM</name>
<dbReference type="AlphaFoldDB" id="A0A380MUP2"/>
<dbReference type="PANTHER" id="PTHR42850">
    <property type="entry name" value="METALLOPHOSPHOESTERASE"/>
    <property type="match status" value="1"/>
</dbReference>
<dbReference type="GO" id="GO:0005737">
    <property type="term" value="C:cytoplasm"/>
    <property type="evidence" value="ECO:0007669"/>
    <property type="project" value="TreeGrafter"/>
</dbReference>
<evidence type="ECO:0000259" key="1">
    <source>
        <dbReference type="Pfam" id="PF00149"/>
    </source>
</evidence>